<proteinExistence type="predicted"/>
<dbReference type="EMBL" id="LANV01000001">
    <property type="protein sequence ID" value="KJV64224.1"/>
    <property type="molecule type" value="Genomic_DNA"/>
</dbReference>
<keyword evidence="1" id="KW-0472">Membrane</keyword>
<organism evidence="2 3">
    <name type="scientific">Anaplasma phagocytophilum str. ApMUC09</name>
    <dbReference type="NCBI Taxonomy" id="1359152"/>
    <lineage>
        <taxon>Bacteria</taxon>
        <taxon>Pseudomonadati</taxon>
        <taxon>Pseudomonadota</taxon>
        <taxon>Alphaproteobacteria</taxon>
        <taxon>Rickettsiales</taxon>
        <taxon>Anaplasmataceae</taxon>
        <taxon>Anaplasma</taxon>
        <taxon>phagocytophilum group</taxon>
    </lineage>
</organism>
<accession>A0A0F3NBF1</accession>
<sequence length="40" mass="4498">MLCRVEAFNVELCPVLRLGAITTAINLAIALVVKYHKLDW</sequence>
<evidence type="ECO:0000313" key="3">
    <source>
        <dbReference type="Proteomes" id="UP000033441"/>
    </source>
</evidence>
<dbReference type="Proteomes" id="UP000033441">
    <property type="component" value="Unassembled WGS sequence"/>
</dbReference>
<feature type="transmembrane region" description="Helical" evidence="1">
    <location>
        <begin position="15"/>
        <end position="33"/>
    </location>
</feature>
<comment type="caution">
    <text evidence="2">The sequence shown here is derived from an EMBL/GenBank/DDBJ whole genome shotgun (WGS) entry which is preliminary data.</text>
</comment>
<dbReference type="PATRIC" id="fig|1359152.3.peg.667"/>
<keyword evidence="1" id="KW-1133">Transmembrane helix</keyword>
<dbReference type="AlphaFoldDB" id="A0A0F3NBF1"/>
<reference evidence="2 3" key="1">
    <citation type="submission" date="2015-02" db="EMBL/GenBank/DDBJ databases">
        <title>Genome Sequencing of Rickettsiales.</title>
        <authorList>
            <person name="Daugherty S.C."/>
            <person name="Su Q."/>
            <person name="Abolude K."/>
            <person name="Beier-Sexton M."/>
            <person name="Carlyon J.A."/>
            <person name="Carter R."/>
            <person name="Day N.P."/>
            <person name="Dumler S.J."/>
            <person name="Dyachenko V."/>
            <person name="Godinez A."/>
            <person name="Kurtti T.J."/>
            <person name="Lichay M."/>
            <person name="Mullins K.E."/>
            <person name="Ott S."/>
            <person name="Pappas-Brown V."/>
            <person name="Paris D.H."/>
            <person name="Patel P."/>
            <person name="Richards A.L."/>
            <person name="Sadzewicz L."/>
            <person name="Sears K."/>
            <person name="Seidman D."/>
            <person name="Sengamalay N."/>
            <person name="Stenos J."/>
            <person name="Tallon L.J."/>
            <person name="Vincent G."/>
            <person name="Fraser C.M."/>
            <person name="Munderloh U."/>
            <person name="Dunning-Hotopp J.C."/>
        </authorList>
    </citation>
    <scope>NUCLEOTIDE SEQUENCE [LARGE SCALE GENOMIC DNA]</scope>
    <source>
        <strain evidence="2 3">ApMUC09</strain>
    </source>
</reference>
<protein>
    <submittedName>
        <fullName evidence="2">Uncharacterized protein</fullName>
    </submittedName>
</protein>
<gene>
    <name evidence="2" type="ORF">APHMUC_0631</name>
</gene>
<name>A0A0F3NBF1_ANAPH</name>
<evidence type="ECO:0000313" key="2">
    <source>
        <dbReference type="EMBL" id="KJV64224.1"/>
    </source>
</evidence>
<evidence type="ECO:0000256" key="1">
    <source>
        <dbReference type="SAM" id="Phobius"/>
    </source>
</evidence>
<keyword evidence="1" id="KW-0812">Transmembrane</keyword>